<keyword evidence="5" id="KW-1185">Reference proteome</keyword>
<organism evidence="4 5">
    <name type="scientific">Actinomadura harenae</name>
    <dbReference type="NCBI Taxonomy" id="2483351"/>
    <lineage>
        <taxon>Bacteria</taxon>
        <taxon>Bacillati</taxon>
        <taxon>Actinomycetota</taxon>
        <taxon>Actinomycetes</taxon>
        <taxon>Streptosporangiales</taxon>
        <taxon>Thermomonosporaceae</taxon>
        <taxon>Actinomadura</taxon>
    </lineage>
</organism>
<dbReference type="Pfam" id="PF00550">
    <property type="entry name" value="PP-binding"/>
    <property type="match status" value="1"/>
</dbReference>
<dbReference type="InterPro" id="IPR006162">
    <property type="entry name" value="Ppantetheine_attach_site"/>
</dbReference>
<dbReference type="PROSITE" id="PS00012">
    <property type="entry name" value="PHOSPHOPANTETHEINE"/>
    <property type="match status" value="1"/>
</dbReference>
<dbReference type="PROSITE" id="PS50075">
    <property type="entry name" value="CARRIER"/>
    <property type="match status" value="1"/>
</dbReference>
<dbReference type="InterPro" id="IPR036736">
    <property type="entry name" value="ACP-like_sf"/>
</dbReference>
<dbReference type="SUPFAM" id="SSF47336">
    <property type="entry name" value="ACP-like"/>
    <property type="match status" value="1"/>
</dbReference>
<dbReference type="OrthoDB" id="3537906at2"/>
<evidence type="ECO:0000313" key="4">
    <source>
        <dbReference type="EMBL" id="RMI43158.1"/>
    </source>
</evidence>
<evidence type="ECO:0000259" key="3">
    <source>
        <dbReference type="PROSITE" id="PS50075"/>
    </source>
</evidence>
<reference evidence="4 5" key="1">
    <citation type="submission" date="2018-10" db="EMBL/GenBank/DDBJ databases">
        <title>Isolation from soil.</title>
        <authorList>
            <person name="Hu J."/>
        </authorList>
    </citation>
    <scope>NUCLEOTIDE SEQUENCE [LARGE SCALE GENOMIC DNA]</scope>
    <source>
        <strain evidence="4 5">NEAU-Ht49</strain>
    </source>
</reference>
<keyword evidence="1" id="KW-0596">Phosphopantetheine</keyword>
<name>A0A3M2M7S1_9ACTN</name>
<protein>
    <submittedName>
        <fullName evidence="4">Acyl carrier protein</fullName>
    </submittedName>
</protein>
<dbReference type="EMBL" id="RFFG01000027">
    <property type="protein sequence ID" value="RMI43158.1"/>
    <property type="molecule type" value="Genomic_DNA"/>
</dbReference>
<feature type="domain" description="Carrier" evidence="3">
    <location>
        <begin position="7"/>
        <end position="81"/>
    </location>
</feature>
<dbReference type="Proteomes" id="UP000282674">
    <property type="component" value="Unassembled WGS sequence"/>
</dbReference>
<gene>
    <name evidence="4" type="ORF">EBO15_17120</name>
</gene>
<dbReference type="RefSeq" id="WP_122195389.1">
    <property type="nucleotide sequence ID" value="NZ_JBHSKC010000013.1"/>
</dbReference>
<evidence type="ECO:0000256" key="2">
    <source>
        <dbReference type="ARBA" id="ARBA00022553"/>
    </source>
</evidence>
<evidence type="ECO:0000313" key="5">
    <source>
        <dbReference type="Proteomes" id="UP000282674"/>
    </source>
</evidence>
<keyword evidence="2" id="KW-0597">Phosphoprotein</keyword>
<sequence length="85" mass="9059">METFTLAGLTAKLRECAGETETADLDGDIHDVPFSALGYDSLALLNTVASIEREHGVGLDDDAVAKAETPRQLLDMINARAGLRT</sequence>
<accession>A0A3M2M7S1</accession>
<dbReference type="Gene3D" id="1.10.1200.10">
    <property type="entry name" value="ACP-like"/>
    <property type="match status" value="1"/>
</dbReference>
<proteinExistence type="predicted"/>
<dbReference type="InterPro" id="IPR009081">
    <property type="entry name" value="PP-bd_ACP"/>
</dbReference>
<comment type="caution">
    <text evidence="4">The sequence shown here is derived from an EMBL/GenBank/DDBJ whole genome shotgun (WGS) entry which is preliminary data.</text>
</comment>
<dbReference type="AlphaFoldDB" id="A0A3M2M7S1"/>
<evidence type="ECO:0000256" key="1">
    <source>
        <dbReference type="ARBA" id="ARBA00022450"/>
    </source>
</evidence>